<dbReference type="GeneID" id="19124155"/>
<dbReference type="Proteomes" id="UP000054032">
    <property type="component" value="Unassembled WGS sequence"/>
</dbReference>
<protein>
    <recommendedName>
        <fullName evidence="3">HTH CENPB-type domain-containing protein</fullName>
    </recommendedName>
</protein>
<evidence type="ECO:0008006" key="3">
    <source>
        <dbReference type="Google" id="ProtNLM"/>
    </source>
</evidence>
<dbReference type="OrthoDB" id="4357141at2759"/>
<evidence type="ECO:0000313" key="1">
    <source>
        <dbReference type="EMBL" id="EUC39569.1"/>
    </source>
</evidence>
<keyword evidence="2" id="KW-1185">Reference proteome</keyword>
<name>W6YVN3_COCMI</name>
<dbReference type="KEGG" id="bor:COCMIDRAFT_41915"/>
<reference evidence="1 2" key="1">
    <citation type="journal article" date="2013" name="PLoS Genet.">
        <title>Comparative genome structure, secondary metabolite, and effector coding capacity across Cochliobolus pathogens.</title>
        <authorList>
            <person name="Condon B.J."/>
            <person name="Leng Y."/>
            <person name="Wu D."/>
            <person name="Bushley K.E."/>
            <person name="Ohm R.A."/>
            <person name="Otillar R."/>
            <person name="Martin J."/>
            <person name="Schackwitz W."/>
            <person name="Grimwood J."/>
            <person name="MohdZainudin N."/>
            <person name="Xue C."/>
            <person name="Wang R."/>
            <person name="Manning V.A."/>
            <person name="Dhillon B."/>
            <person name="Tu Z.J."/>
            <person name="Steffenson B.J."/>
            <person name="Salamov A."/>
            <person name="Sun H."/>
            <person name="Lowry S."/>
            <person name="LaButti K."/>
            <person name="Han J."/>
            <person name="Copeland A."/>
            <person name="Lindquist E."/>
            <person name="Barry K."/>
            <person name="Schmutz J."/>
            <person name="Baker S.E."/>
            <person name="Ciuffetti L.M."/>
            <person name="Grigoriev I.V."/>
            <person name="Zhong S."/>
            <person name="Turgeon B.G."/>
        </authorList>
    </citation>
    <scope>NUCLEOTIDE SEQUENCE [LARGE SCALE GENOMIC DNA]</scope>
    <source>
        <strain evidence="1 2">ATCC 44560</strain>
    </source>
</reference>
<dbReference type="HOGENOM" id="CLU_2454383_0_0_1"/>
<accession>W6YVN3</accession>
<organism evidence="1 2">
    <name type="scientific">Bipolaris oryzae ATCC 44560</name>
    <dbReference type="NCBI Taxonomy" id="930090"/>
    <lineage>
        <taxon>Eukaryota</taxon>
        <taxon>Fungi</taxon>
        <taxon>Dikarya</taxon>
        <taxon>Ascomycota</taxon>
        <taxon>Pezizomycotina</taxon>
        <taxon>Dothideomycetes</taxon>
        <taxon>Pleosporomycetidae</taxon>
        <taxon>Pleosporales</taxon>
        <taxon>Pleosporineae</taxon>
        <taxon>Pleosporaceae</taxon>
        <taxon>Bipolaris</taxon>
    </lineage>
</organism>
<proteinExistence type="predicted"/>
<evidence type="ECO:0000313" key="2">
    <source>
        <dbReference type="Proteomes" id="UP000054032"/>
    </source>
</evidence>
<gene>
    <name evidence="1" type="ORF">COCMIDRAFT_41915</name>
</gene>
<dbReference type="EMBL" id="KI964327">
    <property type="protein sequence ID" value="EUC39569.1"/>
    <property type="molecule type" value="Genomic_DNA"/>
</dbReference>
<dbReference type="AlphaFoldDB" id="W6YVN3"/>
<sequence>MLTQAISCDPPTAWTSPLQDDAIPYHTRYYRRRGRPSMKEKAQGQQYLTLDEEKALIKYLLLMSELRQPVQINSQARTRLGPLRNATLD</sequence>
<dbReference type="RefSeq" id="XP_007693908.1">
    <property type="nucleotide sequence ID" value="XM_007695718.1"/>
</dbReference>